<evidence type="ECO:0000256" key="2">
    <source>
        <dbReference type="SAM" id="SignalP"/>
    </source>
</evidence>
<evidence type="ECO:0000313" key="4">
    <source>
        <dbReference type="Proteomes" id="UP001155241"/>
    </source>
</evidence>
<dbReference type="AlphaFoldDB" id="A0A9X2JGK5"/>
<dbReference type="Proteomes" id="UP001155241">
    <property type="component" value="Unassembled WGS sequence"/>
</dbReference>
<proteinExistence type="predicted"/>
<feature type="compositionally biased region" description="Low complexity" evidence="1">
    <location>
        <begin position="297"/>
        <end position="312"/>
    </location>
</feature>
<comment type="caution">
    <text evidence="3">The sequence shown here is derived from an EMBL/GenBank/DDBJ whole genome shotgun (WGS) entry which is preliminary data.</text>
</comment>
<accession>A0A9X2JGK5</accession>
<evidence type="ECO:0000256" key="1">
    <source>
        <dbReference type="SAM" id="MobiDB-lite"/>
    </source>
</evidence>
<organism evidence="3 4">
    <name type="scientific">Aeoliella straminimaris</name>
    <dbReference type="NCBI Taxonomy" id="2954799"/>
    <lineage>
        <taxon>Bacteria</taxon>
        <taxon>Pseudomonadati</taxon>
        <taxon>Planctomycetota</taxon>
        <taxon>Planctomycetia</taxon>
        <taxon>Pirellulales</taxon>
        <taxon>Lacipirellulaceae</taxon>
        <taxon>Aeoliella</taxon>
    </lineage>
</organism>
<keyword evidence="2" id="KW-0732">Signal</keyword>
<dbReference type="EMBL" id="JAMXLR010000036">
    <property type="protein sequence ID" value="MCO6044487.1"/>
    <property type="molecule type" value="Genomic_DNA"/>
</dbReference>
<feature type="compositionally biased region" description="Basic and acidic residues" evidence="1">
    <location>
        <begin position="340"/>
        <end position="368"/>
    </location>
</feature>
<reference evidence="3" key="1">
    <citation type="submission" date="2022-06" db="EMBL/GenBank/DDBJ databases">
        <title>Aeoliella straminimaris, a novel planctomycete from sediments.</title>
        <authorList>
            <person name="Vitorino I.R."/>
            <person name="Lage O.M."/>
        </authorList>
    </citation>
    <scope>NUCLEOTIDE SEQUENCE</scope>
    <source>
        <strain evidence="3">ICT_H6.2</strain>
    </source>
</reference>
<name>A0A9X2JGK5_9BACT</name>
<feature type="compositionally biased region" description="Low complexity" evidence="1">
    <location>
        <begin position="323"/>
        <end position="332"/>
    </location>
</feature>
<evidence type="ECO:0008006" key="5">
    <source>
        <dbReference type="Google" id="ProtNLM"/>
    </source>
</evidence>
<dbReference type="RefSeq" id="WP_252852590.1">
    <property type="nucleotide sequence ID" value="NZ_JAMXLR010000036.1"/>
</dbReference>
<feature type="chain" id="PRO_5040950621" description="Secreted protein" evidence="2">
    <location>
        <begin position="22"/>
        <end position="368"/>
    </location>
</feature>
<keyword evidence="4" id="KW-1185">Reference proteome</keyword>
<protein>
    <recommendedName>
        <fullName evidence="5">Secreted protein</fullName>
    </recommendedName>
</protein>
<feature type="signal peptide" evidence="2">
    <location>
        <begin position="1"/>
        <end position="21"/>
    </location>
</feature>
<feature type="region of interest" description="Disordered" evidence="1">
    <location>
        <begin position="297"/>
        <end position="368"/>
    </location>
</feature>
<sequence>MKARILVTTALIIASALASHAAEVVVLRNGNVLQGEVDRLQGAIRVATETSEHYLPVRDVERITATLLDAYAAKRIEVREGSISDHLELAKWCMRQEIWPQAAAEIEDARKIAPDNPVVGYVQRQYDVMSRAAMRAHEPAQATQPVADDSHQRTEELAELEKLATSLPPGALEDFARHVQPILVNGCATGGCHSTEDARKLRLNRDLLRGMANRESTLRNLQAVWNTIDQETPEYSPLLLQPAVPHGGLPRPVFDGHREKVREKLIEWVLKATGKDQVKPPTGPPTVELAAHQQPLATPTPQATPAQAAPTKQPKHFWEDPDAGAAPLTDAPDAPPAVKRGAEPTRYEPRDEFDPELFNRQHAEPASE</sequence>
<gene>
    <name evidence="3" type="ORF">NG895_11280</name>
</gene>
<evidence type="ECO:0000313" key="3">
    <source>
        <dbReference type="EMBL" id="MCO6044487.1"/>
    </source>
</evidence>